<keyword evidence="3" id="KW-1185">Reference proteome</keyword>
<evidence type="ECO:0000256" key="1">
    <source>
        <dbReference type="SAM" id="MobiDB-lite"/>
    </source>
</evidence>
<comment type="caution">
    <text evidence="2">The sequence shown here is derived from an EMBL/GenBank/DDBJ whole genome shotgun (WGS) entry which is preliminary data.</text>
</comment>
<organism evidence="2 3">
    <name type="scientific">Heracleum sosnowskyi</name>
    <dbReference type="NCBI Taxonomy" id="360622"/>
    <lineage>
        <taxon>Eukaryota</taxon>
        <taxon>Viridiplantae</taxon>
        <taxon>Streptophyta</taxon>
        <taxon>Embryophyta</taxon>
        <taxon>Tracheophyta</taxon>
        <taxon>Spermatophyta</taxon>
        <taxon>Magnoliopsida</taxon>
        <taxon>eudicotyledons</taxon>
        <taxon>Gunneridae</taxon>
        <taxon>Pentapetalae</taxon>
        <taxon>asterids</taxon>
        <taxon>campanulids</taxon>
        <taxon>Apiales</taxon>
        <taxon>Apiaceae</taxon>
        <taxon>Apioideae</taxon>
        <taxon>apioid superclade</taxon>
        <taxon>Tordylieae</taxon>
        <taxon>Tordyliinae</taxon>
        <taxon>Heracleum</taxon>
    </lineage>
</organism>
<dbReference type="EMBL" id="JAUIZM010000008">
    <property type="protein sequence ID" value="KAK1369784.1"/>
    <property type="molecule type" value="Genomic_DNA"/>
</dbReference>
<reference evidence="2" key="1">
    <citation type="submission" date="2023-02" db="EMBL/GenBank/DDBJ databases">
        <title>Genome of toxic invasive species Heracleum sosnowskyi carries increased number of genes despite the absence of recent whole-genome duplications.</title>
        <authorList>
            <person name="Schelkunov M."/>
            <person name="Shtratnikova V."/>
            <person name="Makarenko M."/>
            <person name="Klepikova A."/>
            <person name="Omelchenko D."/>
            <person name="Novikova G."/>
            <person name="Obukhova E."/>
            <person name="Bogdanov V."/>
            <person name="Penin A."/>
            <person name="Logacheva M."/>
        </authorList>
    </citation>
    <scope>NUCLEOTIDE SEQUENCE</scope>
    <source>
        <strain evidence="2">Hsosn_3</strain>
        <tissue evidence="2">Leaf</tissue>
    </source>
</reference>
<protein>
    <submittedName>
        <fullName evidence="2">Uncharacterized protein</fullName>
    </submittedName>
</protein>
<accession>A0AAD8MEH2</accession>
<dbReference type="AlphaFoldDB" id="A0AAD8MEH2"/>
<reference evidence="2" key="2">
    <citation type="submission" date="2023-05" db="EMBL/GenBank/DDBJ databases">
        <authorList>
            <person name="Schelkunov M.I."/>
        </authorList>
    </citation>
    <scope>NUCLEOTIDE SEQUENCE</scope>
    <source>
        <strain evidence="2">Hsosn_3</strain>
        <tissue evidence="2">Leaf</tissue>
    </source>
</reference>
<proteinExistence type="predicted"/>
<feature type="region of interest" description="Disordered" evidence="1">
    <location>
        <begin position="1"/>
        <end position="48"/>
    </location>
</feature>
<evidence type="ECO:0000313" key="2">
    <source>
        <dbReference type="EMBL" id="KAK1369784.1"/>
    </source>
</evidence>
<gene>
    <name evidence="2" type="ORF">POM88_035876</name>
</gene>
<dbReference type="Proteomes" id="UP001237642">
    <property type="component" value="Unassembled WGS sequence"/>
</dbReference>
<sequence>MASLIPHTKKCQSTNPVTAPVPPAGDPSRSKSPRDDADEPTSGDFPPAAKRRVVLAQDVVFMIMLSSRQIGKLIYMVRLNADECFGGRIAAKPPVLGVECDRIVTGDDLR</sequence>
<name>A0AAD8MEH2_9APIA</name>
<evidence type="ECO:0000313" key="3">
    <source>
        <dbReference type="Proteomes" id="UP001237642"/>
    </source>
</evidence>